<gene>
    <name evidence="1" type="ORF">EDD57_13233</name>
</gene>
<dbReference type="RefSeq" id="WP_131849348.1">
    <property type="nucleotide sequence ID" value="NZ_SLXV01000032.1"/>
</dbReference>
<dbReference type="AlphaFoldDB" id="A0A4R2RZU9"/>
<comment type="caution">
    <text evidence="1">The sequence shown here is derived from an EMBL/GenBank/DDBJ whole genome shotgun (WGS) entry which is preliminary data.</text>
</comment>
<accession>A0A4R2RZU9</accession>
<reference evidence="1 2" key="1">
    <citation type="submission" date="2019-03" db="EMBL/GenBank/DDBJ databases">
        <title>Genomic Encyclopedia of Type Strains, Phase IV (KMG-IV): sequencing the most valuable type-strain genomes for metagenomic binning, comparative biology and taxonomic classification.</title>
        <authorList>
            <person name="Goeker M."/>
        </authorList>
    </citation>
    <scope>NUCLEOTIDE SEQUENCE [LARGE SCALE GENOMIC DNA]</scope>
    <source>
        <strain evidence="1 2">DSM 46831</strain>
    </source>
</reference>
<dbReference type="Proteomes" id="UP000294746">
    <property type="component" value="Unassembled WGS sequence"/>
</dbReference>
<keyword evidence="2" id="KW-1185">Reference proteome</keyword>
<evidence type="ECO:0000313" key="1">
    <source>
        <dbReference type="EMBL" id="TCP65551.1"/>
    </source>
</evidence>
<evidence type="ECO:0000313" key="2">
    <source>
        <dbReference type="Proteomes" id="UP000294746"/>
    </source>
</evidence>
<protein>
    <submittedName>
        <fullName evidence="1">Uncharacterized protein</fullName>
    </submittedName>
</protein>
<sequence>MPLTLYFSEVKCRDCGRIATRKQFQCRKPQTEQTFMCPLCNEEKALYKYDRVTTVVDDYEIQRYTVNTKYHRNVCLIAVGTIIISRLKRKFSS</sequence>
<dbReference type="OrthoDB" id="3000811at2"/>
<proteinExistence type="predicted"/>
<dbReference type="EMBL" id="SLXV01000032">
    <property type="protein sequence ID" value="TCP65551.1"/>
    <property type="molecule type" value="Genomic_DNA"/>
</dbReference>
<name>A0A4R2RZU9_9BACL</name>
<organism evidence="1 2">
    <name type="scientific">Baia soyae</name>
    <dbReference type="NCBI Taxonomy" id="1544746"/>
    <lineage>
        <taxon>Bacteria</taxon>
        <taxon>Bacillati</taxon>
        <taxon>Bacillota</taxon>
        <taxon>Bacilli</taxon>
        <taxon>Bacillales</taxon>
        <taxon>Thermoactinomycetaceae</taxon>
        <taxon>Baia</taxon>
    </lineage>
</organism>